<feature type="compositionally biased region" description="Polar residues" evidence="1">
    <location>
        <begin position="322"/>
        <end position="335"/>
    </location>
</feature>
<comment type="caution">
    <text evidence="2">The sequence shown here is derived from an EMBL/GenBank/DDBJ whole genome shotgun (WGS) entry which is preliminary data.</text>
</comment>
<sequence length="396" mass="42972">MPKPLTITPAPFKPSSLSIPHSPFSPRLPLTPPASPPKAGSLAPSRNKRGLSSPSTPPPSPALKWIWQCHVCHRTYPLGTTRRCLDDGHYFCSGVTTAKTWRASTSPRKSRKAKKHRACASEFDYGGWKAFGQWRRNEEAIRGASFADMVDFSISDDGLVSPRPPVQSNVSRDCWNGCDFPSECRWGSQHGVEAACAAMPILPSPLEEDSEVSSALHQPASTPEAIKLDTTFAANNTPPTTFDGILDHHQEGELSPLSPKELRGRFWDGIIDSARQRRSSKSIKEHSPLALNPVTEEDELPSPSNLARDQLACPEPAAFDNGTLSKVSSDQWTFSESDEPPGDLQIPEPALVASHGFDFGFGVTDDGMDAGIQAGGGGLKSQKKTKSGKKKLRKRT</sequence>
<name>A0A1S8B2R5_9PEZI</name>
<evidence type="ECO:0000313" key="3">
    <source>
        <dbReference type="Proteomes" id="UP000190776"/>
    </source>
</evidence>
<dbReference type="EMBL" id="MSZU01000115">
    <property type="protein sequence ID" value="OMP81461.1"/>
    <property type="molecule type" value="Genomic_DNA"/>
</dbReference>
<evidence type="ECO:0000256" key="1">
    <source>
        <dbReference type="SAM" id="MobiDB-lite"/>
    </source>
</evidence>
<reference evidence="2 3" key="1">
    <citation type="submission" date="2017-01" db="EMBL/GenBank/DDBJ databases">
        <title>Draft genome sequence of Diplodia seriata F98.1, a fungal species involved in grapevine trunk diseases.</title>
        <authorList>
            <person name="Robert-Siegwald G."/>
            <person name="Vallet J."/>
            <person name="Abou-Mansour E."/>
            <person name="Xu J."/>
            <person name="Rey P."/>
            <person name="Bertsch C."/>
            <person name="Rego C."/>
            <person name="Larignon P."/>
            <person name="Fontaine F."/>
            <person name="Lebrun M.-H."/>
        </authorList>
    </citation>
    <scope>NUCLEOTIDE SEQUENCE [LARGE SCALE GENOMIC DNA]</scope>
    <source>
        <strain evidence="2 3">F98.1</strain>
    </source>
</reference>
<feature type="region of interest" description="Disordered" evidence="1">
    <location>
        <begin position="319"/>
        <end position="348"/>
    </location>
</feature>
<dbReference type="AlphaFoldDB" id="A0A1S8B2R5"/>
<dbReference type="Proteomes" id="UP000190776">
    <property type="component" value="Unassembled WGS sequence"/>
</dbReference>
<protein>
    <submittedName>
        <fullName evidence="2">Uncharacterized protein</fullName>
    </submittedName>
</protein>
<dbReference type="OrthoDB" id="5396104at2759"/>
<feature type="region of interest" description="Disordered" evidence="1">
    <location>
        <begin position="1"/>
        <end position="59"/>
    </location>
</feature>
<accession>A0A1S8B2R5</accession>
<organism evidence="2 3">
    <name type="scientific">Diplodia seriata</name>
    <dbReference type="NCBI Taxonomy" id="420778"/>
    <lineage>
        <taxon>Eukaryota</taxon>
        <taxon>Fungi</taxon>
        <taxon>Dikarya</taxon>
        <taxon>Ascomycota</taxon>
        <taxon>Pezizomycotina</taxon>
        <taxon>Dothideomycetes</taxon>
        <taxon>Dothideomycetes incertae sedis</taxon>
        <taxon>Botryosphaeriales</taxon>
        <taxon>Botryosphaeriaceae</taxon>
        <taxon>Diplodia</taxon>
    </lineage>
</organism>
<feature type="region of interest" description="Disordered" evidence="1">
    <location>
        <begin position="277"/>
        <end position="307"/>
    </location>
</feature>
<feature type="compositionally biased region" description="Low complexity" evidence="1">
    <location>
        <begin position="363"/>
        <end position="372"/>
    </location>
</feature>
<feature type="compositionally biased region" description="Low complexity" evidence="1">
    <location>
        <begin position="233"/>
        <end position="242"/>
    </location>
</feature>
<gene>
    <name evidence="2" type="ORF">BK809_0002454</name>
</gene>
<dbReference type="STRING" id="420778.A0A1S8B2R5"/>
<feature type="compositionally biased region" description="Basic residues" evidence="1">
    <location>
        <begin position="381"/>
        <end position="396"/>
    </location>
</feature>
<proteinExistence type="predicted"/>
<feature type="region of interest" description="Disordered" evidence="1">
    <location>
        <begin position="233"/>
        <end position="260"/>
    </location>
</feature>
<feature type="region of interest" description="Disordered" evidence="1">
    <location>
        <begin position="363"/>
        <end position="396"/>
    </location>
</feature>
<evidence type="ECO:0000313" key="2">
    <source>
        <dbReference type="EMBL" id="OMP81461.1"/>
    </source>
</evidence>